<dbReference type="Proteomes" id="UP000028999">
    <property type="component" value="Unassembled WGS sequence"/>
</dbReference>
<evidence type="ECO:0000313" key="2">
    <source>
        <dbReference type="Proteomes" id="UP000028999"/>
    </source>
</evidence>
<dbReference type="EMBL" id="LK032869">
    <property type="protein sequence ID" value="CDY49925.1"/>
    <property type="molecule type" value="Genomic_DNA"/>
</dbReference>
<gene>
    <name evidence="1" type="primary">BnaCnng18350D</name>
    <name evidence="1" type="ORF">GSBRNA2T00094091001</name>
</gene>
<organism evidence="1 2">
    <name type="scientific">Brassica napus</name>
    <name type="common">Rape</name>
    <dbReference type="NCBI Taxonomy" id="3708"/>
    <lineage>
        <taxon>Eukaryota</taxon>
        <taxon>Viridiplantae</taxon>
        <taxon>Streptophyta</taxon>
        <taxon>Embryophyta</taxon>
        <taxon>Tracheophyta</taxon>
        <taxon>Spermatophyta</taxon>
        <taxon>Magnoliopsida</taxon>
        <taxon>eudicotyledons</taxon>
        <taxon>Gunneridae</taxon>
        <taxon>Pentapetalae</taxon>
        <taxon>rosids</taxon>
        <taxon>malvids</taxon>
        <taxon>Brassicales</taxon>
        <taxon>Brassicaceae</taxon>
        <taxon>Brassiceae</taxon>
        <taxon>Brassica</taxon>
    </lineage>
</organism>
<accession>A0A078IG85</accession>
<dbReference type="PaxDb" id="3708-A0A078IG85"/>
<reference evidence="1 2" key="1">
    <citation type="journal article" date="2014" name="Science">
        <title>Plant genetics. Early allopolyploid evolution in the post-Neolithic Brassica napus oilseed genome.</title>
        <authorList>
            <person name="Chalhoub B."/>
            <person name="Denoeud F."/>
            <person name="Liu S."/>
            <person name="Parkin I.A."/>
            <person name="Tang H."/>
            <person name="Wang X."/>
            <person name="Chiquet J."/>
            <person name="Belcram H."/>
            <person name="Tong C."/>
            <person name="Samans B."/>
            <person name="Correa M."/>
            <person name="Da Silva C."/>
            <person name="Just J."/>
            <person name="Falentin C."/>
            <person name="Koh C.S."/>
            <person name="Le Clainche I."/>
            <person name="Bernard M."/>
            <person name="Bento P."/>
            <person name="Noel B."/>
            <person name="Labadie K."/>
            <person name="Alberti A."/>
            <person name="Charles M."/>
            <person name="Arnaud D."/>
            <person name="Guo H."/>
            <person name="Daviaud C."/>
            <person name="Alamery S."/>
            <person name="Jabbari K."/>
            <person name="Zhao M."/>
            <person name="Edger P.P."/>
            <person name="Chelaifa H."/>
            <person name="Tack D."/>
            <person name="Lassalle G."/>
            <person name="Mestiri I."/>
            <person name="Schnel N."/>
            <person name="Le Paslier M.C."/>
            <person name="Fan G."/>
            <person name="Renault V."/>
            <person name="Bayer P.E."/>
            <person name="Golicz A.A."/>
            <person name="Manoli S."/>
            <person name="Lee T.H."/>
            <person name="Thi V.H."/>
            <person name="Chalabi S."/>
            <person name="Hu Q."/>
            <person name="Fan C."/>
            <person name="Tollenaere R."/>
            <person name="Lu Y."/>
            <person name="Battail C."/>
            <person name="Shen J."/>
            <person name="Sidebottom C.H."/>
            <person name="Wang X."/>
            <person name="Canaguier A."/>
            <person name="Chauveau A."/>
            <person name="Berard A."/>
            <person name="Deniot G."/>
            <person name="Guan M."/>
            <person name="Liu Z."/>
            <person name="Sun F."/>
            <person name="Lim Y.P."/>
            <person name="Lyons E."/>
            <person name="Town C.D."/>
            <person name="Bancroft I."/>
            <person name="Wang X."/>
            <person name="Meng J."/>
            <person name="Ma J."/>
            <person name="Pires J.C."/>
            <person name="King G.J."/>
            <person name="Brunel D."/>
            <person name="Delourme R."/>
            <person name="Renard M."/>
            <person name="Aury J.M."/>
            <person name="Adams K.L."/>
            <person name="Batley J."/>
            <person name="Snowdon R.J."/>
            <person name="Tost J."/>
            <person name="Edwards D."/>
            <person name="Zhou Y."/>
            <person name="Hua W."/>
            <person name="Sharpe A.G."/>
            <person name="Paterson A.H."/>
            <person name="Guan C."/>
            <person name="Wincker P."/>
        </authorList>
    </citation>
    <scope>NUCLEOTIDE SEQUENCE [LARGE SCALE GENOMIC DNA]</scope>
    <source>
        <strain evidence="2">cv. Darmor-bzh</strain>
    </source>
</reference>
<name>A0A078IG85_BRANA</name>
<proteinExistence type="predicted"/>
<keyword evidence="2" id="KW-1185">Reference proteome</keyword>
<evidence type="ECO:0000313" key="1">
    <source>
        <dbReference type="EMBL" id="CDY49925.1"/>
    </source>
</evidence>
<dbReference type="Gramene" id="CDY49925">
    <property type="protein sequence ID" value="CDY49925"/>
    <property type="gene ID" value="GSBRNA2T00094091001"/>
</dbReference>
<dbReference type="AlphaFoldDB" id="A0A078IG85"/>
<protein>
    <submittedName>
        <fullName evidence="1">BnaCnng18350D protein</fullName>
    </submittedName>
</protein>
<sequence length="32" mass="3741">MDNPRVFKLMICKSLTETLWDASTVLQQFPNN</sequence>